<dbReference type="RefSeq" id="WP_197957151.1">
    <property type="nucleotide sequence ID" value="NZ_CP065668.1"/>
</dbReference>
<dbReference type="EMBL" id="CP065668">
    <property type="protein sequence ID" value="QPS10832.1"/>
    <property type="molecule type" value="Genomic_DNA"/>
</dbReference>
<gene>
    <name evidence="2" type="ORF">I6G66_12925</name>
</gene>
<protein>
    <recommendedName>
        <fullName evidence="4">Secreted protein</fullName>
    </recommendedName>
</protein>
<keyword evidence="1" id="KW-0732">Signal</keyword>
<dbReference type="Proteomes" id="UP000594778">
    <property type="component" value="Chromosome"/>
</dbReference>
<accession>A0A7T2S8E6</accession>
<sequence>MSRFVLSSAVLWLGSSALNAHAVPPGGFASSAPSAPAGPGAPHAQAVLESAVARLLTNPYGEVDGLRLTDGTVVRFPPHMSDALTAAVKVGDTVRIIGRSEAGGAVKADAIVNSASGQTVYDQPPARDGARPMPPHLRMAGLQTQQAQGRIDVVLTGPRGDANGVILSDGAIVRFAPHALQQPLQPGQLFAASGLGTRNAHGTSLEATSMGASLSDLQPLYDRAR</sequence>
<name>A0A7T2S8E6_DELAC</name>
<reference evidence="2 3" key="1">
    <citation type="submission" date="2020-12" db="EMBL/GenBank/DDBJ databases">
        <title>FDA dAtabase for Regulatory Grade micrObial Sequences (FDA-ARGOS): Supporting development and validation of Infectious Disease Dx tests.</title>
        <authorList>
            <person name="Sproer C."/>
            <person name="Gronow S."/>
            <person name="Severitt S."/>
            <person name="Schroder I."/>
            <person name="Tallon L."/>
            <person name="Sadzewicz L."/>
            <person name="Zhao X."/>
            <person name="Boylan J."/>
            <person name="Ott S."/>
            <person name="Bowen H."/>
            <person name="Vavikolanu K."/>
            <person name="Mehta A."/>
            <person name="Aluvathingal J."/>
            <person name="Nadendla S."/>
            <person name="Lowell S."/>
            <person name="Myers T."/>
            <person name="Yan Y."/>
            <person name="Sichtig H."/>
        </authorList>
    </citation>
    <scope>NUCLEOTIDE SEQUENCE [LARGE SCALE GENOMIC DNA]</scope>
    <source>
        <strain evidence="2 3">FDAARGOS_909</strain>
    </source>
</reference>
<evidence type="ECO:0008006" key="4">
    <source>
        <dbReference type="Google" id="ProtNLM"/>
    </source>
</evidence>
<evidence type="ECO:0000256" key="1">
    <source>
        <dbReference type="SAM" id="SignalP"/>
    </source>
</evidence>
<evidence type="ECO:0000313" key="3">
    <source>
        <dbReference type="Proteomes" id="UP000594778"/>
    </source>
</evidence>
<evidence type="ECO:0000313" key="2">
    <source>
        <dbReference type="EMBL" id="QPS10832.1"/>
    </source>
</evidence>
<organism evidence="2 3">
    <name type="scientific">Delftia acidovorans</name>
    <name type="common">Pseudomonas acidovorans</name>
    <name type="synonym">Comamonas acidovorans</name>
    <dbReference type="NCBI Taxonomy" id="80866"/>
    <lineage>
        <taxon>Bacteria</taxon>
        <taxon>Pseudomonadati</taxon>
        <taxon>Pseudomonadota</taxon>
        <taxon>Betaproteobacteria</taxon>
        <taxon>Burkholderiales</taxon>
        <taxon>Comamonadaceae</taxon>
        <taxon>Delftia</taxon>
    </lineage>
</organism>
<dbReference type="AlphaFoldDB" id="A0A7T2S8E6"/>
<feature type="signal peptide" evidence="1">
    <location>
        <begin position="1"/>
        <end position="22"/>
    </location>
</feature>
<proteinExistence type="predicted"/>
<feature type="chain" id="PRO_5032518115" description="Secreted protein" evidence="1">
    <location>
        <begin position="23"/>
        <end position="225"/>
    </location>
</feature>